<protein>
    <submittedName>
        <fullName evidence="2">Uncharacterized protein</fullName>
    </submittedName>
</protein>
<reference evidence="2 3" key="1">
    <citation type="submission" date="2018-04" db="EMBL/GenBank/DDBJ databases">
        <title>Draft genome sequence of Pseudomonas syringae pv. actinidiae biovar 1 strains isolated from kiwifruit in Kagawa prefecture.</title>
        <authorList>
            <person name="Tabuchi M."/>
            <person name="Saito M."/>
            <person name="Fujiwara S."/>
            <person name="Sasa N."/>
            <person name="Akimitsu K."/>
            <person name="Gomi K."/>
            <person name="Konishi-Sugita S."/>
            <person name="Hamano K."/>
            <person name="Kataoka I."/>
        </authorList>
    </citation>
    <scope>NUCLEOTIDE SEQUENCE [LARGE SCALE GENOMIC DNA]</scope>
    <source>
        <strain evidence="2 3">MAFF212206</strain>
    </source>
</reference>
<comment type="caution">
    <text evidence="2">The sequence shown here is derived from an EMBL/GenBank/DDBJ whole genome shotgun (WGS) entry which is preliminary data.</text>
</comment>
<organism evidence="2 3">
    <name type="scientific">Pseudomonas syringae pv. actinidiae</name>
    <dbReference type="NCBI Taxonomy" id="103796"/>
    <lineage>
        <taxon>Bacteria</taxon>
        <taxon>Pseudomonadati</taxon>
        <taxon>Pseudomonadota</taxon>
        <taxon>Gammaproteobacteria</taxon>
        <taxon>Pseudomonadales</taxon>
        <taxon>Pseudomonadaceae</taxon>
        <taxon>Pseudomonas</taxon>
        <taxon>Pseudomonas syringae</taxon>
    </lineage>
</organism>
<evidence type="ECO:0000313" key="3">
    <source>
        <dbReference type="Proteomes" id="UP000247480"/>
    </source>
</evidence>
<proteinExistence type="predicted"/>
<name>A0A2V0QR23_PSESF</name>
<evidence type="ECO:0000313" key="2">
    <source>
        <dbReference type="EMBL" id="GBH11712.1"/>
    </source>
</evidence>
<accession>A0A2V0QR23</accession>
<dbReference type="EMBL" id="BGJZ01000254">
    <property type="protein sequence ID" value="GBH11712.1"/>
    <property type="molecule type" value="Genomic_DNA"/>
</dbReference>
<gene>
    <name evidence="2" type="ORF">KPSA1_05155</name>
</gene>
<feature type="region of interest" description="Disordered" evidence="1">
    <location>
        <begin position="1"/>
        <end position="21"/>
    </location>
</feature>
<dbReference type="AlphaFoldDB" id="A0A2V0QR23"/>
<dbReference type="Proteomes" id="UP000247480">
    <property type="component" value="Unassembled WGS sequence"/>
</dbReference>
<sequence>MKNSCKTTTVYTSPKSSKTSKRSTSLNLLDIAPATFI</sequence>
<evidence type="ECO:0000256" key="1">
    <source>
        <dbReference type="SAM" id="MobiDB-lite"/>
    </source>
</evidence>